<accession>A0ABP9WFC4</accession>
<comment type="caution">
    <text evidence="1">The sequence shown here is derived from an EMBL/GenBank/DDBJ whole genome shotgun (WGS) entry which is preliminary data.</text>
</comment>
<gene>
    <name evidence="1" type="ORF">Dcar01_03554</name>
</gene>
<name>A0ABP9WFC4_9DEIO</name>
<proteinExistence type="predicted"/>
<dbReference type="Proteomes" id="UP001401887">
    <property type="component" value="Unassembled WGS sequence"/>
</dbReference>
<dbReference type="RefSeq" id="WP_345467926.1">
    <property type="nucleotide sequence ID" value="NZ_BAABRP010000024.1"/>
</dbReference>
<protein>
    <submittedName>
        <fullName evidence="1">Uncharacterized protein</fullName>
    </submittedName>
</protein>
<evidence type="ECO:0000313" key="2">
    <source>
        <dbReference type="Proteomes" id="UP001401887"/>
    </source>
</evidence>
<organism evidence="1 2">
    <name type="scientific">Deinococcus carri</name>
    <dbReference type="NCBI Taxonomy" id="1211323"/>
    <lineage>
        <taxon>Bacteria</taxon>
        <taxon>Thermotogati</taxon>
        <taxon>Deinococcota</taxon>
        <taxon>Deinococci</taxon>
        <taxon>Deinococcales</taxon>
        <taxon>Deinococcaceae</taxon>
        <taxon>Deinococcus</taxon>
    </lineage>
</organism>
<evidence type="ECO:0000313" key="1">
    <source>
        <dbReference type="EMBL" id="GAA5514793.1"/>
    </source>
</evidence>
<sequence length="70" mass="7648">MRLPPTEAGGLRPLPPTEVEVRPELTDDLRVFWIGELRALSAPHQAAMLTCLEHKYGQAAADEVRKAVGA</sequence>
<dbReference type="EMBL" id="BAABRP010000024">
    <property type="protein sequence ID" value="GAA5514793.1"/>
    <property type="molecule type" value="Genomic_DNA"/>
</dbReference>
<reference evidence="1 2" key="1">
    <citation type="submission" date="2024-02" db="EMBL/GenBank/DDBJ databases">
        <title>Deinococcus carri NBRC 110142.</title>
        <authorList>
            <person name="Ichikawa N."/>
            <person name="Katano-Makiyama Y."/>
            <person name="Hidaka K."/>
        </authorList>
    </citation>
    <scope>NUCLEOTIDE SEQUENCE [LARGE SCALE GENOMIC DNA]</scope>
    <source>
        <strain evidence="1 2">NBRC 110142</strain>
    </source>
</reference>
<keyword evidence="2" id="KW-1185">Reference proteome</keyword>